<accession>A0A381Y8W5</accession>
<dbReference type="PANTHER" id="PTHR30244">
    <property type="entry name" value="TRANSAMINASE"/>
    <property type="match status" value="1"/>
</dbReference>
<evidence type="ECO:0008006" key="3">
    <source>
        <dbReference type="Google" id="ProtNLM"/>
    </source>
</evidence>
<dbReference type="InterPro" id="IPR015424">
    <property type="entry name" value="PyrdxlP-dep_Trfase"/>
</dbReference>
<dbReference type="PANTHER" id="PTHR30244:SF42">
    <property type="entry name" value="UDP-2-ACETAMIDO-2-DEOXY-3-OXO-D-GLUCURONATE AMINOTRANSFERASE"/>
    <property type="match status" value="1"/>
</dbReference>
<dbReference type="InterPro" id="IPR015422">
    <property type="entry name" value="PyrdxlP-dep_Trfase_small"/>
</dbReference>
<dbReference type="SUPFAM" id="SSF53383">
    <property type="entry name" value="PLP-dependent transferases"/>
    <property type="match status" value="1"/>
</dbReference>
<gene>
    <name evidence="2" type="ORF">METZ01_LOCUS126400</name>
</gene>
<dbReference type="AlphaFoldDB" id="A0A381Y8W5"/>
<sequence>MSDVILDAAVAVAVGRAQNPEIKDWLVRRRKAGHRNWLYVAQQSEMLQLLILESEREITSNPGAAARDQLGSLQQSCLWLAALADDGDTLSDPDPVAAGLTRAASRVGNDTRIVTDNPSRLERGLPFISLDSAIAEELVAGPIPLVDLRAQQDRLRAGLERSLHRVLHHGKFIQGPEIYALEGELAEYVGVEYCIGVASGTDALLIALMALEIGPGDEVVTTPFSFIATAEMIALVGATAVFADVDPRTGNLDAARLEPAITRRTRAILPVSLYGQCANMTEINEVAQRHQLPVIEDAAQSFGALHRGKKSCALSTIGCTSFFPAKPLGAYGDAGAIFTSDADLARIMRELLNHGQDGHYQHVRLGVNGRMDSMQAAVLREKLSILDDELTQRQLLADRYNELLQELAGCAGLNLPFVLAENRSAWAQYTVQINHRDRVRHCLLEAGIPSAVHYPMVLFHQPAFQQSISNCPHSVRLAAKVMSLPIHPYLEAETQHTVVEHLKRVLGQEIRGVV</sequence>
<proteinExistence type="predicted"/>
<organism evidence="2">
    <name type="scientific">marine metagenome</name>
    <dbReference type="NCBI Taxonomy" id="408172"/>
    <lineage>
        <taxon>unclassified sequences</taxon>
        <taxon>metagenomes</taxon>
        <taxon>ecological metagenomes</taxon>
    </lineage>
</organism>
<dbReference type="GO" id="GO:0008483">
    <property type="term" value="F:transaminase activity"/>
    <property type="evidence" value="ECO:0007669"/>
    <property type="project" value="TreeGrafter"/>
</dbReference>
<dbReference type="Pfam" id="PF01041">
    <property type="entry name" value="DegT_DnrJ_EryC1"/>
    <property type="match status" value="1"/>
</dbReference>
<dbReference type="EMBL" id="UINC01017672">
    <property type="protein sequence ID" value="SVA73546.1"/>
    <property type="molecule type" value="Genomic_DNA"/>
</dbReference>
<reference evidence="2" key="1">
    <citation type="submission" date="2018-05" db="EMBL/GenBank/DDBJ databases">
        <authorList>
            <person name="Lanie J.A."/>
            <person name="Ng W.-L."/>
            <person name="Kazmierczak K.M."/>
            <person name="Andrzejewski T.M."/>
            <person name="Davidsen T.M."/>
            <person name="Wayne K.J."/>
            <person name="Tettelin H."/>
            <person name="Glass J.I."/>
            <person name="Rusch D."/>
            <person name="Podicherti R."/>
            <person name="Tsui H.-C.T."/>
            <person name="Winkler M.E."/>
        </authorList>
    </citation>
    <scope>NUCLEOTIDE SEQUENCE</scope>
</reference>
<dbReference type="InterPro" id="IPR015421">
    <property type="entry name" value="PyrdxlP-dep_Trfase_major"/>
</dbReference>
<dbReference type="InterPro" id="IPR000653">
    <property type="entry name" value="DegT/StrS_aminotransferase"/>
</dbReference>
<dbReference type="Gene3D" id="3.40.640.10">
    <property type="entry name" value="Type I PLP-dependent aspartate aminotransferase-like (Major domain)"/>
    <property type="match status" value="1"/>
</dbReference>
<name>A0A381Y8W5_9ZZZZ</name>
<dbReference type="FunFam" id="3.40.640.10:FF:000089">
    <property type="entry name" value="Aminotransferase, DegT/DnrJ/EryC1/StrS family"/>
    <property type="match status" value="1"/>
</dbReference>
<protein>
    <recommendedName>
        <fullName evidence="3">Aminotransferase class I/classII domain-containing protein</fullName>
    </recommendedName>
</protein>
<dbReference type="GO" id="GO:0030170">
    <property type="term" value="F:pyridoxal phosphate binding"/>
    <property type="evidence" value="ECO:0007669"/>
    <property type="project" value="UniProtKB-ARBA"/>
</dbReference>
<dbReference type="Gene3D" id="3.90.1150.10">
    <property type="entry name" value="Aspartate Aminotransferase, domain 1"/>
    <property type="match status" value="1"/>
</dbReference>
<evidence type="ECO:0000313" key="2">
    <source>
        <dbReference type="EMBL" id="SVA73546.1"/>
    </source>
</evidence>
<keyword evidence="1" id="KW-0663">Pyridoxal phosphate</keyword>
<evidence type="ECO:0000256" key="1">
    <source>
        <dbReference type="ARBA" id="ARBA00022898"/>
    </source>
</evidence>
<dbReference type="CDD" id="cd00616">
    <property type="entry name" value="AHBA_syn"/>
    <property type="match status" value="1"/>
</dbReference>
<dbReference type="GO" id="GO:0000271">
    <property type="term" value="P:polysaccharide biosynthetic process"/>
    <property type="evidence" value="ECO:0007669"/>
    <property type="project" value="TreeGrafter"/>
</dbReference>